<keyword evidence="1" id="KW-0812">Transmembrane</keyword>
<accession>A0A4V5LY14</accession>
<gene>
    <name evidence="2" type="ORF">FAZ19_13905</name>
</gene>
<evidence type="ECO:0008006" key="4">
    <source>
        <dbReference type="Google" id="ProtNLM"/>
    </source>
</evidence>
<evidence type="ECO:0000313" key="2">
    <source>
        <dbReference type="EMBL" id="TJY64299.1"/>
    </source>
</evidence>
<protein>
    <recommendedName>
        <fullName evidence="4">DUF4157 domain-containing protein</fullName>
    </recommendedName>
</protein>
<comment type="caution">
    <text evidence="2">The sequence shown here is derived from an EMBL/GenBank/DDBJ whole genome shotgun (WGS) entry which is preliminary data.</text>
</comment>
<keyword evidence="1" id="KW-1133">Transmembrane helix</keyword>
<feature type="transmembrane region" description="Helical" evidence="1">
    <location>
        <begin position="12"/>
        <end position="30"/>
    </location>
</feature>
<keyword evidence="3" id="KW-1185">Reference proteome</keyword>
<dbReference type="RefSeq" id="WP_136821359.1">
    <property type="nucleotide sequence ID" value="NZ_BMJX01000004.1"/>
</dbReference>
<proteinExistence type="predicted"/>
<dbReference type="Proteomes" id="UP000309872">
    <property type="component" value="Unassembled WGS sequence"/>
</dbReference>
<dbReference type="AlphaFoldDB" id="A0A4V5LY14"/>
<dbReference type="EMBL" id="SUKA01000004">
    <property type="protein sequence ID" value="TJY64299.1"/>
    <property type="molecule type" value="Genomic_DNA"/>
</dbReference>
<evidence type="ECO:0000313" key="3">
    <source>
        <dbReference type="Proteomes" id="UP000309872"/>
    </source>
</evidence>
<keyword evidence="1" id="KW-0472">Membrane</keyword>
<feature type="transmembrane region" description="Helical" evidence="1">
    <location>
        <begin position="50"/>
        <end position="67"/>
    </location>
</feature>
<name>A0A4V5LY14_9SPHI</name>
<evidence type="ECO:0000256" key="1">
    <source>
        <dbReference type="SAM" id="Phobius"/>
    </source>
</evidence>
<reference evidence="2 3" key="1">
    <citation type="submission" date="2019-04" db="EMBL/GenBank/DDBJ databases">
        <title>Sphingobacterium olei sp. nov., isolated from oil-contaminated soil.</title>
        <authorList>
            <person name="Liu B."/>
        </authorList>
    </citation>
    <scope>NUCLEOTIDE SEQUENCE [LARGE SCALE GENOMIC DNA]</scope>
    <source>
        <strain evidence="2 3">Y3L14</strain>
    </source>
</reference>
<organism evidence="2 3">
    <name type="scientific">Sphingobacterium alkalisoli</name>
    <dbReference type="NCBI Taxonomy" id="1874115"/>
    <lineage>
        <taxon>Bacteria</taxon>
        <taxon>Pseudomonadati</taxon>
        <taxon>Bacteroidota</taxon>
        <taxon>Sphingobacteriia</taxon>
        <taxon>Sphingobacteriales</taxon>
        <taxon>Sphingobacteriaceae</taxon>
        <taxon>Sphingobacterium</taxon>
    </lineage>
</organism>
<sequence length="114" mass="14072">MKGIIIASKFWTGFFSLGKASAITIFPFVFLNHNALKDDEILMNHERIHLAQAIELLIVPFYVWYLIEFSFRFLKHRHFRQAYLNISFEREAYQNERNRKYLKRRKIWSFWYYL</sequence>
<dbReference type="OrthoDB" id="1027344at2"/>